<accession>A0A327PB10</accession>
<feature type="transmembrane region" description="Helical" evidence="1">
    <location>
        <begin position="201"/>
        <end position="217"/>
    </location>
</feature>
<gene>
    <name evidence="2" type="ORF">LV83_02470</name>
</gene>
<name>A0A327PB10_9BACT</name>
<keyword evidence="1" id="KW-0472">Membrane</keyword>
<evidence type="ECO:0000313" key="3">
    <source>
        <dbReference type="Proteomes" id="UP000249610"/>
    </source>
</evidence>
<dbReference type="EMBL" id="QLLK01000006">
    <property type="protein sequence ID" value="RAI89428.1"/>
    <property type="molecule type" value="Genomic_DNA"/>
</dbReference>
<dbReference type="OrthoDB" id="822156at2"/>
<feature type="transmembrane region" description="Helical" evidence="1">
    <location>
        <begin position="109"/>
        <end position="133"/>
    </location>
</feature>
<organism evidence="2 3">
    <name type="scientific">Algoriphagus yeomjeoni</name>
    <dbReference type="NCBI Taxonomy" id="291403"/>
    <lineage>
        <taxon>Bacteria</taxon>
        <taxon>Pseudomonadati</taxon>
        <taxon>Bacteroidota</taxon>
        <taxon>Cytophagia</taxon>
        <taxon>Cytophagales</taxon>
        <taxon>Cyclobacteriaceae</taxon>
        <taxon>Algoriphagus</taxon>
    </lineage>
</organism>
<sequence length="234" mass="26805">MQKTFRNTTILMVLIFLGTQWGFYSTYTSQFPTFENATPTIHVHGALLMTWLVLLVLQPALLYMGRPKLHRSIGKVSWVLGPAIIISLYLIGRHGYWRAIEFDVPMHDALTFIALDSRGLIYFTVFWTLAMVYRKKSQYHMRYMIATGLLAIGPGIGRGILFSFDASLGMAMTISDLLVLLIAGILLFIDITGKKSNRASLTIFLIFIIYMTLWQIRDTVLWQSFAQHYANIFY</sequence>
<dbReference type="AlphaFoldDB" id="A0A327PB10"/>
<reference evidence="2 3" key="1">
    <citation type="submission" date="2018-06" db="EMBL/GenBank/DDBJ databases">
        <title>Genomic Encyclopedia of Archaeal and Bacterial Type Strains, Phase II (KMG-II): from individual species to whole genera.</title>
        <authorList>
            <person name="Goeker M."/>
        </authorList>
    </citation>
    <scope>NUCLEOTIDE SEQUENCE [LARGE SCALE GENOMIC DNA]</scope>
    <source>
        <strain evidence="2 3">DSM 23446</strain>
    </source>
</reference>
<keyword evidence="1" id="KW-1133">Transmembrane helix</keyword>
<dbReference type="RefSeq" id="WP_111611803.1">
    <property type="nucleotide sequence ID" value="NZ_QLLK01000006.1"/>
</dbReference>
<comment type="caution">
    <text evidence="2">The sequence shown here is derived from an EMBL/GenBank/DDBJ whole genome shotgun (WGS) entry which is preliminary data.</text>
</comment>
<evidence type="ECO:0000256" key="1">
    <source>
        <dbReference type="SAM" id="Phobius"/>
    </source>
</evidence>
<evidence type="ECO:0000313" key="2">
    <source>
        <dbReference type="EMBL" id="RAI89428.1"/>
    </source>
</evidence>
<protein>
    <submittedName>
        <fullName evidence="2">Uncharacterized protein</fullName>
    </submittedName>
</protein>
<dbReference type="Proteomes" id="UP000249610">
    <property type="component" value="Unassembled WGS sequence"/>
</dbReference>
<proteinExistence type="predicted"/>
<feature type="transmembrane region" description="Helical" evidence="1">
    <location>
        <begin position="76"/>
        <end position="97"/>
    </location>
</feature>
<feature type="transmembrane region" description="Helical" evidence="1">
    <location>
        <begin position="7"/>
        <end position="24"/>
    </location>
</feature>
<feature type="transmembrane region" description="Helical" evidence="1">
    <location>
        <begin position="170"/>
        <end position="189"/>
    </location>
</feature>
<feature type="transmembrane region" description="Helical" evidence="1">
    <location>
        <begin position="145"/>
        <end position="164"/>
    </location>
</feature>
<keyword evidence="3" id="KW-1185">Reference proteome</keyword>
<feature type="transmembrane region" description="Helical" evidence="1">
    <location>
        <begin position="44"/>
        <end position="64"/>
    </location>
</feature>
<keyword evidence="1" id="KW-0812">Transmembrane</keyword>